<keyword evidence="1" id="KW-0378">Hydrolase</keyword>
<reference evidence="1" key="1">
    <citation type="journal article" date="2014" name="Int. J. Syst. Evol. Microbiol.">
        <title>Complete genome sequence of Corynebacterium casei LMG S-19264T (=DSM 44701T), isolated from a smear-ripened cheese.</title>
        <authorList>
            <consortium name="US DOE Joint Genome Institute (JGI-PGF)"/>
            <person name="Walter F."/>
            <person name="Albersmeier A."/>
            <person name="Kalinowski J."/>
            <person name="Ruckert C."/>
        </authorList>
    </citation>
    <scope>NUCLEOTIDE SEQUENCE</scope>
    <source>
        <strain evidence="1">VKM Ac-1401</strain>
    </source>
</reference>
<name>A0A9W6HAX2_9MICO</name>
<dbReference type="Proteomes" id="UP001142372">
    <property type="component" value="Unassembled WGS sequence"/>
</dbReference>
<dbReference type="PANTHER" id="PTHR46124:SF2">
    <property type="entry name" value="D-AMINOACYL-TRNA DEACYLASE"/>
    <property type="match status" value="1"/>
</dbReference>
<keyword evidence="2" id="KW-1185">Reference proteome</keyword>
<protein>
    <submittedName>
        <fullName evidence="1">TatD family hydrolase</fullName>
    </submittedName>
</protein>
<reference evidence="1" key="2">
    <citation type="submission" date="2023-01" db="EMBL/GenBank/DDBJ databases">
        <authorList>
            <person name="Sun Q."/>
            <person name="Evtushenko L."/>
        </authorList>
    </citation>
    <scope>NUCLEOTIDE SEQUENCE</scope>
    <source>
        <strain evidence="1">VKM Ac-1401</strain>
    </source>
</reference>
<comment type="caution">
    <text evidence="1">The sequence shown here is derived from an EMBL/GenBank/DDBJ whole genome shotgun (WGS) entry which is preliminary data.</text>
</comment>
<dbReference type="InterPro" id="IPR001130">
    <property type="entry name" value="TatD-like"/>
</dbReference>
<dbReference type="PANTHER" id="PTHR46124">
    <property type="entry name" value="D-AMINOACYL-TRNA DEACYLASE"/>
    <property type="match status" value="1"/>
</dbReference>
<gene>
    <name evidence="1" type="ORF">GCM10017584_21310</name>
</gene>
<evidence type="ECO:0000313" key="1">
    <source>
        <dbReference type="EMBL" id="GLJ76557.1"/>
    </source>
</evidence>
<dbReference type="Pfam" id="PF01026">
    <property type="entry name" value="TatD_DNase"/>
    <property type="match status" value="1"/>
</dbReference>
<dbReference type="RefSeq" id="WP_271177216.1">
    <property type="nucleotide sequence ID" value="NZ_BAAAJO010000008.1"/>
</dbReference>
<organism evidence="1 2">
    <name type="scientific">Leifsonia poae</name>
    <dbReference type="NCBI Taxonomy" id="110933"/>
    <lineage>
        <taxon>Bacteria</taxon>
        <taxon>Bacillati</taxon>
        <taxon>Actinomycetota</taxon>
        <taxon>Actinomycetes</taxon>
        <taxon>Micrococcales</taxon>
        <taxon>Microbacteriaceae</taxon>
        <taxon>Leifsonia</taxon>
    </lineage>
</organism>
<dbReference type="Gene3D" id="3.20.20.140">
    <property type="entry name" value="Metal-dependent hydrolases"/>
    <property type="match status" value="1"/>
</dbReference>
<dbReference type="GO" id="GO:0016788">
    <property type="term" value="F:hydrolase activity, acting on ester bonds"/>
    <property type="evidence" value="ECO:0007669"/>
    <property type="project" value="InterPro"/>
</dbReference>
<accession>A0A9W6HAX2</accession>
<sequence>MFNFPPLDCHAHIAHDVTDAQVKTLEGAKIFAMTRSLNEFQAAIRNRQSGLLWAVGTHPRVMSSMEQWSEDRFSQLAKQTPLIGEVGLDRRGDLEAQTRIFRQVLTNTDASLISVHSTGRTRQVVDAIEQNRHPGIILHWFLGDSEDVSRATAMGCYFSVNSAMSDAQLTALPLDRVLPETDFPSSRARTGARMPGDIRALEQSVARLTRRGVGDVRRIWYRNLRRLSGQAEVLHRLPIDLTEPLEMA</sequence>
<dbReference type="SUPFAM" id="SSF51556">
    <property type="entry name" value="Metallo-dependent hydrolases"/>
    <property type="match status" value="1"/>
</dbReference>
<proteinExistence type="predicted"/>
<dbReference type="EMBL" id="BSEN01000009">
    <property type="protein sequence ID" value="GLJ76557.1"/>
    <property type="molecule type" value="Genomic_DNA"/>
</dbReference>
<dbReference type="AlphaFoldDB" id="A0A9W6HAX2"/>
<evidence type="ECO:0000313" key="2">
    <source>
        <dbReference type="Proteomes" id="UP001142372"/>
    </source>
</evidence>
<dbReference type="InterPro" id="IPR032466">
    <property type="entry name" value="Metal_Hydrolase"/>
</dbReference>